<dbReference type="InterPro" id="IPR018309">
    <property type="entry name" value="Tscrpt_reg_PadR_C"/>
</dbReference>
<evidence type="ECO:0000313" key="6">
    <source>
        <dbReference type="Proteomes" id="UP000182783"/>
    </source>
</evidence>
<gene>
    <name evidence="3" type="ORF">AML91_04530</name>
    <name evidence="4" type="ORF">SAMN05216191_12642</name>
</gene>
<sequence>MIQLTYDTEVEVGLISINHAILGLLSHKPMTGYDLKKLIQESSFLYWSGNNNQIYKALLELLNAGFVTNEVLHQDSSPSKKIYTVTSAGLDELRKWVLTPPEPPEFKKTFLIQLAWADLLNPDELNALLAGYEQEVRTQLLLLKGQAGSDHYVNEGNAKGITLWKLIHSNLISTYNNELTWLAELRHELGLT</sequence>
<dbReference type="Proteomes" id="UP000182783">
    <property type="component" value="Unassembled WGS sequence"/>
</dbReference>
<dbReference type="Gene3D" id="1.10.10.10">
    <property type="entry name" value="Winged helix-like DNA-binding domain superfamily/Winged helix DNA-binding domain"/>
    <property type="match status" value="1"/>
</dbReference>
<proteinExistence type="predicted"/>
<dbReference type="InterPro" id="IPR005149">
    <property type="entry name" value="Tscrpt_reg_PadR_N"/>
</dbReference>
<dbReference type="SUPFAM" id="SSF46785">
    <property type="entry name" value="Winged helix' DNA-binding domain"/>
    <property type="match status" value="1"/>
</dbReference>
<reference evidence="3 5" key="1">
    <citation type="submission" date="2015-08" db="EMBL/GenBank/DDBJ databases">
        <title>Genome of Paenibacillus jilunlii.</title>
        <authorList>
            <person name="Sant'Anna F.H."/>
            <person name="Ambrosini A."/>
            <person name="Souza R."/>
            <person name="Bach E."/>
            <person name="Fernandes G."/>
            <person name="Balsanelli E."/>
            <person name="Baura V.A."/>
            <person name="Pedrosa F.O."/>
            <person name="Souza E.M."/>
            <person name="Passaglia L."/>
        </authorList>
    </citation>
    <scope>NUCLEOTIDE SEQUENCE [LARGE SCALE GENOMIC DNA]</scope>
    <source>
        <strain evidence="3 5">DSM 23019</strain>
    </source>
</reference>
<dbReference type="AlphaFoldDB" id="A0A1G9YGH1"/>
<evidence type="ECO:0000259" key="2">
    <source>
        <dbReference type="Pfam" id="PF10400"/>
    </source>
</evidence>
<evidence type="ECO:0000313" key="4">
    <source>
        <dbReference type="EMBL" id="SDN08090.1"/>
    </source>
</evidence>
<accession>A0A1G9YGH1</accession>
<evidence type="ECO:0000259" key="1">
    <source>
        <dbReference type="Pfam" id="PF03551"/>
    </source>
</evidence>
<dbReference type="PANTHER" id="PTHR43252:SF2">
    <property type="entry name" value="TRANSCRIPTION REGULATOR, PADR-LIKE FAMILY"/>
    <property type="match status" value="1"/>
</dbReference>
<dbReference type="PANTHER" id="PTHR43252">
    <property type="entry name" value="TRANSCRIPTIONAL REGULATOR YQJI"/>
    <property type="match status" value="1"/>
</dbReference>
<evidence type="ECO:0000313" key="5">
    <source>
        <dbReference type="Proteomes" id="UP000070252"/>
    </source>
</evidence>
<evidence type="ECO:0000313" key="3">
    <source>
        <dbReference type="EMBL" id="KWX78791.1"/>
    </source>
</evidence>
<protein>
    <submittedName>
        <fullName evidence="3">PadR family transcriptional regulator</fullName>
    </submittedName>
    <submittedName>
        <fullName evidence="4">Virulence activator alpha C-term</fullName>
    </submittedName>
</protein>
<dbReference type="EMBL" id="LIPY01000092">
    <property type="protein sequence ID" value="KWX78791.1"/>
    <property type="molecule type" value="Genomic_DNA"/>
</dbReference>
<dbReference type="EMBL" id="FNGM01000026">
    <property type="protein sequence ID" value="SDN08090.1"/>
    <property type="molecule type" value="Genomic_DNA"/>
</dbReference>
<organism evidence="4 6">
    <name type="scientific">Paenibacillus jilunlii</name>
    <dbReference type="NCBI Taxonomy" id="682956"/>
    <lineage>
        <taxon>Bacteria</taxon>
        <taxon>Bacillati</taxon>
        <taxon>Bacillota</taxon>
        <taxon>Bacilli</taxon>
        <taxon>Bacillales</taxon>
        <taxon>Paenibacillaceae</taxon>
        <taxon>Paenibacillus</taxon>
    </lineage>
</organism>
<dbReference type="Pfam" id="PF10400">
    <property type="entry name" value="Vir_act_alpha_C"/>
    <property type="match status" value="1"/>
</dbReference>
<feature type="domain" description="Transcription regulator PadR N-terminal" evidence="1">
    <location>
        <begin position="21"/>
        <end position="94"/>
    </location>
</feature>
<dbReference type="Pfam" id="PF03551">
    <property type="entry name" value="PadR"/>
    <property type="match status" value="1"/>
</dbReference>
<name>A0A1G9YGH1_9BACL</name>
<feature type="domain" description="Transcription regulator PadR C-terminal" evidence="2">
    <location>
        <begin position="107"/>
        <end position="189"/>
    </location>
</feature>
<reference evidence="4 6" key="2">
    <citation type="submission" date="2016-10" db="EMBL/GenBank/DDBJ databases">
        <authorList>
            <person name="de Groot N.N."/>
        </authorList>
    </citation>
    <scope>NUCLEOTIDE SEQUENCE [LARGE SCALE GENOMIC DNA]</scope>
    <source>
        <strain evidence="4 6">CGMCC 1.10239</strain>
    </source>
</reference>
<keyword evidence="5" id="KW-1185">Reference proteome</keyword>
<dbReference type="Proteomes" id="UP000070252">
    <property type="component" value="Unassembled WGS sequence"/>
</dbReference>
<dbReference type="RefSeq" id="WP_062520460.1">
    <property type="nucleotide sequence ID" value="NZ_CP048429.1"/>
</dbReference>
<dbReference type="InterPro" id="IPR036388">
    <property type="entry name" value="WH-like_DNA-bd_sf"/>
</dbReference>
<dbReference type="InterPro" id="IPR036390">
    <property type="entry name" value="WH_DNA-bd_sf"/>
</dbReference>